<dbReference type="HOGENOM" id="CLU_103470_0_0_1"/>
<reference evidence="3" key="1">
    <citation type="submission" date="2005-10" db="EMBL/GenBank/DDBJ databases">
        <authorList>
            <person name="Loftus B.J."/>
            <person name="Nene V.M."/>
            <person name="Hannick L.I."/>
            <person name="Bidwell S."/>
            <person name="Haas B."/>
            <person name="Amedeo P."/>
            <person name="Orvis J."/>
            <person name="Wortman J.R."/>
            <person name="White O.R."/>
            <person name="Salzberg S."/>
            <person name="Shumway M."/>
            <person name="Koo H."/>
            <person name="Zhao Y."/>
            <person name="Holmes M."/>
            <person name="Miller J."/>
            <person name="Schatz M."/>
            <person name="Pop M."/>
            <person name="Pai G."/>
            <person name="Utterback T."/>
            <person name="Rogers Y.-H."/>
            <person name="Kravitz S."/>
            <person name="Fraser C.M."/>
        </authorList>
    </citation>
    <scope>NUCLEOTIDE SEQUENCE</scope>
    <source>
        <strain evidence="3">Liverpool</strain>
    </source>
</reference>
<feature type="compositionally biased region" description="Basic and acidic residues" evidence="1">
    <location>
        <begin position="190"/>
        <end position="202"/>
    </location>
</feature>
<reference evidence="3" key="3">
    <citation type="submission" date="2012-09" db="EMBL/GenBank/DDBJ databases">
        <authorList>
            <consortium name="VectorBase"/>
        </authorList>
    </citation>
    <scope>NUCLEOTIDE SEQUENCE</scope>
    <source>
        <strain evidence="3">Liverpool</strain>
    </source>
</reference>
<dbReference type="KEGG" id="aag:5567527"/>
<feature type="region of interest" description="Disordered" evidence="1">
    <location>
        <begin position="190"/>
        <end position="232"/>
    </location>
</feature>
<accession>A0A1S4FCN6</accession>
<evidence type="ECO:0000313" key="3">
    <source>
        <dbReference type="EMBL" id="EAT42308.1"/>
    </source>
</evidence>
<evidence type="ECO:0000256" key="1">
    <source>
        <dbReference type="SAM" id="MobiDB-lite"/>
    </source>
</evidence>
<dbReference type="InterPro" id="IPR026321">
    <property type="entry name" value="CC134"/>
</dbReference>
<dbReference type="PANTHER" id="PTHR14735:SF1">
    <property type="entry name" value="COILED-COIL DOMAIN-CONTAINING PROTEIN 134"/>
    <property type="match status" value="1"/>
</dbReference>
<organism evidence="3 4">
    <name type="scientific">Aedes aegypti</name>
    <name type="common">Yellowfever mosquito</name>
    <name type="synonym">Culex aegypti</name>
    <dbReference type="NCBI Taxonomy" id="7159"/>
    <lineage>
        <taxon>Eukaryota</taxon>
        <taxon>Metazoa</taxon>
        <taxon>Ecdysozoa</taxon>
        <taxon>Arthropoda</taxon>
        <taxon>Hexapoda</taxon>
        <taxon>Insecta</taxon>
        <taxon>Pterygota</taxon>
        <taxon>Neoptera</taxon>
        <taxon>Endopterygota</taxon>
        <taxon>Diptera</taxon>
        <taxon>Nematocera</taxon>
        <taxon>Culicoidea</taxon>
        <taxon>Culicidae</taxon>
        <taxon>Culicinae</taxon>
        <taxon>Aedini</taxon>
        <taxon>Aedes</taxon>
        <taxon>Stegomyia</taxon>
    </lineage>
</organism>
<feature type="chain" id="PRO_5036468774" evidence="2">
    <location>
        <begin position="28"/>
        <end position="232"/>
    </location>
</feature>
<protein>
    <submittedName>
        <fullName evidence="3">AAEL006134-PA</fullName>
    </submittedName>
</protein>
<dbReference type="AlphaFoldDB" id="A0A1S4FCN6"/>
<name>A0A1S4FCN6_AEDAE</name>
<dbReference type="Proteomes" id="UP000682892">
    <property type="component" value="Unassembled WGS sequence"/>
</dbReference>
<dbReference type="PANTHER" id="PTHR14735">
    <property type="entry name" value="COILED-COIL DOMAIN-CONTAINING PROTEIN 134"/>
    <property type="match status" value="1"/>
</dbReference>
<dbReference type="OMA" id="GIGFCNQ"/>
<feature type="signal peptide" evidence="2">
    <location>
        <begin position="1"/>
        <end position="27"/>
    </location>
</feature>
<dbReference type="EMBL" id="CH477376">
    <property type="protein sequence ID" value="EAT42308.1"/>
    <property type="molecule type" value="Genomic_DNA"/>
</dbReference>
<dbReference type="Pfam" id="PF15002">
    <property type="entry name" value="ERK-JNK_inhib"/>
    <property type="match status" value="1"/>
</dbReference>
<dbReference type="OrthoDB" id="5854099at2759"/>
<proteinExistence type="predicted"/>
<evidence type="ECO:0000256" key="2">
    <source>
        <dbReference type="SAM" id="SignalP"/>
    </source>
</evidence>
<gene>
    <name evidence="3" type="ORF">AaeL_AAEL006134</name>
</gene>
<keyword evidence="2" id="KW-0732">Signal</keyword>
<sequence>MQLEVLKYFKWLSTIVIIATLVESGLSSTDTQEGSTDGKPSLQITEKIYSNIFVRKREEHKLLVKHLLATEDYSKRYELLKLALKEILKILQEDGDKLRLSMITAESDFPKDTAEVEALARFLENTCFFGELILHLPDISYRILKTLDDWKKLVIESLIYTRSFVSILDQKSLELLGLLEQEIDESKRSDTYVNPYREKAERSSSSQTKPTKKKKPNLKKGPQLSGGPKTEL</sequence>
<reference evidence="3" key="2">
    <citation type="journal article" date="2007" name="Science">
        <title>Genome sequence of Aedes aegypti, a major arbovirus vector.</title>
        <authorList>
            <person name="Nene V."/>
            <person name="Wortman J.R."/>
            <person name="Lawson D."/>
            <person name="Haas B."/>
            <person name="Kodira C."/>
            <person name="Tu Z.J."/>
            <person name="Loftus B."/>
            <person name="Xi Z."/>
            <person name="Megy K."/>
            <person name="Grabherr M."/>
            <person name="Ren Q."/>
            <person name="Zdobnov E.M."/>
            <person name="Lobo N.F."/>
            <person name="Campbell K.S."/>
            <person name="Brown S.E."/>
            <person name="Bonaldo M.F."/>
            <person name="Zhu J."/>
            <person name="Sinkins S.P."/>
            <person name="Hogenkamp D.G."/>
            <person name="Amedeo P."/>
            <person name="Arensburger P."/>
            <person name="Atkinson P.W."/>
            <person name="Bidwell S."/>
            <person name="Biedler J."/>
            <person name="Birney E."/>
            <person name="Bruggner R.V."/>
            <person name="Costas J."/>
            <person name="Coy M.R."/>
            <person name="Crabtree J."/>
            <person name="Crawford M."/>
            <person name="Debruyn B."/>
            <person name="Decaprio D."/>
            <person name="Eiglmeier K."/>
            <person name="Eisenstadt E."/>
            <person name="El-Dorry H."/>
            <person name="Gelbart W.M."/>
            <person name="Gomes S.L."/>
            <person name="Hammond M."/>
            <person name="Hannick L.I."/>
            <person name="Hogan J.R."/>
            <person name="Holmes M.H."/>
            <person name="Jaffe D."/>
            <person name="Johnston J.S."/>
            <person name="Kennedy R.C."/>
            <person name="Koo H."/>
            <person name="Kravitz S."/>
            <person name="Kriventseva E.V."/>
            <person name="Kulp D."/>
            <person name="Labutti K."/>
            <person name="Lee E."/>
            <person name="Li S."/>
            <person name="Lovin D.D."/>
            <person name="Mao C."/>
            <person name="Mauceli E."/>
            <person name="Menck C.F."/>
            <person name="Miller J.R."/>
            <person name="Montgomery P."/>
            <person name="Mori A."/>
            <person name="Nascimento A.L."/>
            <person name="Naveira H.F."/>
            <person name="Nusbaum C."/>
            <person name="O'leary S."/>
            <person name="Orvis J."/>
            <person name="Pertea M."/>
            <person name="Quesneville H."/>
            <person name="Reidenbach K.R."/>
            <person name="Rogers Y.H."/>
            <person name="Roth C.W."/>
            <person name="Schneider J.R."/>
            <person name="Schatz M."/>
            <person name="Shumway M."/>
            <person name="Stanke M."/>
            <person name="Stinson E.O."/>
            <person name="Tubio J.M."/>
            <person name="Vanzee J.P."/>
            <person name="Verjovski-Almeida S."/>
            <person name="Werner D."/>
            <person name="White O."/>
            <person name="Wyder S."/>
            <person name="Zeng Q."/>
            <person name="Zhao Q."/>
            <person name="Zhao Y."/>
            <person name="Hill C.A."/>
            <person name="Raikhel A.S."/>
            <person name="Soares M.B."/>
            <person name="Knudson D.L."/>
            <person name="Lee N.H."/>
            <person name="Galagan J."/>
            <person name="Salzberg S.L."/>
            <person name="Paulsen I.T."/>
            <person name="Dimopoulos G."/>
            <person name="Collins F.H."/>
            <person name="Birren B."/>
            <person name="Fraser-Liggett C.M."/>
            <person name="Severson D.W."/>
        </authorList>
    </citation>
    <scope>NUCLEOTIDE SEQUENCE [LARGE SCALE GENOMIC DNA]</scope>
    <source>
        <strain evidence="3">Liverpool</strain>
    </source>
</reference>
<evidence type="ECO:0000313" key="4">
    <source>
        <dbReference type="Proteomes" id="UP000682892"/>
    </source>
</evidence>